<dbReference type="CDD" id="cd02440">
    <property type="entry name" value="AdoMet_MTases"/>
    <property type="match status" value="1"/>
</dbReference>
<dbReference type="Gene3D" id="3.40.50.150">
    <property type="entry name" value="Vaccinia Virus protein VP39"/>
    <property type="match status" value="1"/>
</dbReference>
<name>A0ABR1GHA2_9HYPO</name>
<dbReference type="EMBL" id="JAZAVJ010000488">
    <property type="protein sequence ID" value="KAK7397545.1"/>
    <property type="molecule type" value="Genomic_DNA"/>
</dbReference>
<dbReference type="InterPro" id="IPR029063">
    <property type="entry name" value="SAM-dependent_MTases_sf"/>
</dbReference>
<dbReference type="SUPFAM" id="SSF53335">
    <property type="entry name" value="S-adenosyl-L-methionine-dependent methyltransferases"/>
    <property type="match status" value="1"/>
</dbReference>
<protein>
    <recommendedName>
        <fullName evidence="3">Methyl transferase</fullName>
    </recommendedName>
</protein>
<reference evidence="1 2" key="1">
    <citation type="journal article" date="2025" name="Microbiol. Resour. Announc.">
        <title>Draft genome sequences for Neonectria magnoliae and Neonectria punicea, canker pathogens of Liriodendron tulipifera and Acer saccharum in West Virginia.</title>
        <authorList>
            <person name="Petronek H.M."/>
            <person name="Kasson M.T."/>
            <person name="Metheny A.M."/>
            <person name="Stauder C.M."/>
            <person name="Lovett B."/>
            <person name="Lynch S.C."/>
            <person name="Garnas J.R."/>
            <person name="Kasson L.R."/>
            <person name="Stajich J.E."/>
        </authorList>
    </citation>
    <scope>NUCLEOTIDE SEQUENCE [LARGE SCALE GENOMIC DNA]</scope>
    <source>
        <strain evidence="1 2">NRRL 64653</strain>
    </source>
</reference>
<dbReference type="Proteomes" id="UP001498476">
    <property type="component" value="Unassembled WGS sequence"/>
</dbReference>
<evidence type="ECO:0000313" key="2">
    <source>
        <dbReference type="Proteomes" id="UP001498476"/>
    </source>
</evidence>
<dbReference type="Pfam" id="PF13489">
    <property type="entry name" value="Methyltransf_23"/>
    <property type="match status" value="1"/>
</dbReference>
<accession>A0ABR1GHA2</accession>
<proteinExistence type="predicted"/>
<keyword evidence="2" id="KW-1185">Reference proteome</keyword>
<gene>
    <name evidence="1" type="ORF">QQX98_013085</name>
</gene>
<comment type="caution">
    <text evidence="1">The sequence shown here is derived from an EMBL/GenBank/DDBJ whole genome shotgun (WGS) entry which is preliminary data.</text>
</comment>
<sequence>MAAQNIIPETEERFLQDGYWKHGRFYGSWKRGKYLFPIDSEELNRLDILHKVFLVARDNKPFRAPIVRQSPRFMDLGTGTGIWGINVAEECFENCQIMTVDLNQIQPALIPVGVMPRQFDIEEASWDPLLTDCDLIHIRMLLGSLQTDIWPQTYRKVFEHLAPGIGHMEHVEIDWTPKWDDDAKPSHSDFKNWAELFYEGMDEFNRGARVKSEETRLMIETAGFTDVKEEVIKAYVCPWSSDRAERELARWFNLGLTHSLEALSLMPLVENKGMAEEEVREFCSKVKKEICVLRYHAYCNIHVWTARRPELQ</sequence>
<evidence type="ECO:0000313" key="1">
    <source>
        <dbReference type="EMBL" id="KAK7397545.1"/>
    </source>
</evidence>
<evidence type="ECO:0008006" key="3">
    <source>
        <dbReference type="Google" id="ProtNLM"/>
    </source>
</evidence>
<organism evidence="1 2">
    <name type="scientific">Neonectria punicea</name>
    <dbReference type="NCBI Taxonomy" id="979145"/>
    <lineage>
        <taxon>Eukaryota</taxon>
        <taxon>Fungi</taxon>
        <taxon>Dikarya</taxon>
        <taxon>Ascomycota</taxon>
        <taxon>Pezizomycotina</taxon>
        <taxon>Sordariomycetes</taxon>
        <taxon>Hypocreomycetidae</taxon>
        <taxon>Hypocreales</taxon>
        <taxon>Nectriaceae</taxon>
        <taxon>Neonectria</taxon>
    </lineage>
</organism>